<gene>
    <name evidence="13" type="ORF">URODEC1_LOCUS88273</name>
</gene>
<dbReference type="GO" id="GO:0005788">
    <property type="term" value="C:endoplasmic reticulum lumen"/>
    <property type="evidence" value="ECO:0007669"/>
    <property type="project" value="UniProtKB-SubCell"/>
</dbReference>
<evidence type="ECO:0000256" key="3">
    <source>
        <dbReference type="ARBA" id="ARBA00006347"/>
    </source>
</evidence>
<evidence type="ECO:0000256" key="8">
    <source>
        <dbReference type="ARBA" id="ARBA00023157"/>
    </source>
</evidence>
<comment type="catalytic activity">
    <reaction evidence="1">
        <text>Catalyzes the rearrangement of -S-S- bonds in proteins.</text>
        <dbReference type="EC" id="5.3.4.1"/>
    </reaction>
</comment>
<dbReference type="FunFam" id="3.40.30.10:FF:000204">
    <property type="entry name" value="Protein disulfide isomerase-like 1-6"/>
    <property type="match status" value="1"/>
</dbReference>
<dbReference type="EMBL" id="OZ075144">
    <property type="protein sequence ID" value="CAL5044415.1"/>
    <property type="molecule type" value="Genomic_DNA"/>
</dbReference>
<proteinExistence type="inferred from homology"/>
<dbReference type="SUPFAM" id="SSF52833">
    <property type="entry name" value="Thioredoxin-like"/>
    <property type="match status" value="4"/>
</dbReference>
<dbReference type="CDD" id="cd02961">
    <property type="entry name" value="PDI_a_family"/>
    <property type="match status" value="1"/>
</dbReference>
<dbReference type="PANTHER" id="PTHR18929:SF189">
    <property type="entry name" value="PROTEIN DISULFIDE ISOMERASE-LIKE 1-5-RELATED"/>
    <property type="match status" value="1"/>
</dbReference>
<dbReference type="Pfam" id="PF13848">
    <property type="entry name" value="Thioredoxin_6"/>
    <property type="match status" value="1"/>
</dbReference>
<sequence length="528" mass="58398">MRARRVGALVLVAVLALAVSSAWAARLDLDDDDDSDVLDELLAIDEEEEEERGGLDAGGGDGGGAAEAVRRAQSMVLVLDNDNARRTVEEHAELLLLGYAPWCERSAKLMPRFAEAAAALRAMGSAVAFAKLDGERYPKAAAAVGVKGFPTVLLFVNGTEHAYHGLHTKDAIVTWVRKKTGVPVIRLQAKDSAEEFLKKDQTFAIGLFKDFEGAEYEEFVKAATTDDEVQFVETNDRSVAKILFPGITSEEQFVGLVKSEPEKFEKFDGEFEETAILRFVELNKFPLITVFTELNSEAYDFEDLESMVEEVARGFKTKIMFIYVDTAEENLAKPFLTLYGLESETKPTVTAFDTSNGAKYVMEADINAKNLREFCLSLLDGTLPPYHKSEPVPQEKGLVEKVVGRTFDSSVLESPQNVFLEVYTPWCVDCEAISKNVEKVAKHFSGLDNLKFARIDASVNEHPKLKVNNYPALFIYPAEDKSNPIKVPKKLSVMDMAKLIKEKLQISDVETAAATDNSPPPENVKDEL</sequence>
<evidence type="ECO:0000256" key="7">
    <source>
        <dbReference type="ARBA" id="ARBA00022824"/>
    </source>
</evidence>
<evidence type="ECO:0000256" key="2">
    <source>
        <dbReference type="ARBA" id="ARBA00004319"/>
    </source>
</evidence>
<dbReference type="PROSITE" id="PS51352">
    <property type="entry name" value="THIOREDOXIN_2"/>
    <property type="match status" value="2"/>
</dbReference>
<evidence type="ECO:0000256" key="4">
    <source>
        <dbReference type="ARBA" id="ARBA00012723"/>
    </source>
</evidence>
<evidence type="ECO:0000256" key="10">
    <source>
        <dbReference type="ARBA" id="ARBA00023284"/>
    </source>
</evidence>
<reference evidence="13" key="1">
    <citation type="submission" date="2024-10" db="EMBL/GenBank/DDBJ databases">
        <authorList>
            <person name="Ryan C."/>
        </authorList>
    </citation>
    <scope>NUCLEOTIDE SEQUENCE [LARGE SCALE GENOMIC DNA]</scope>
</reference>
<dbReference type="Pfam" id="PF00085">
    <property type="entry name" value="Thioredoxin"/>
    <property type="match status" value="2"/>
</dbReference>
<evidence type="ECO:0000256" key="1">
    <source>
        <dbReference type="ARBA" id="ARBA00001182"/>
    </source>
</evidence>
<keyword evidence="8" id="KW-1015">Disulfide bond</keyword>
<dbReference type="InterPro" id="IPR013766">
    <property type="entry name" value="Thioredoxin_domain"/>
</dbReference>
<dbReference type="EC" id="5.3.4.1" evidence="4"/>
<evidence type="ECO:0000313" key="14">
    <source>
        <dbReference type="Proteomes" id="UP001497457"/>
    </source>
</evidence>
<feature type="domain" description="Thioredoxin" evidence="12">
    <location>
        <begin position="16"/>
        <end position="181"/>
    </location>
</feature>
<feature type="signal peptide" evidence="11">
    <location>
        <begin position="1"/>
        <end position="24"/>
    </location>
</feature>
<dbReference type="InterPro" id="IPR036249">
    <property type="entry name" value="Thioredoxin-like_sf"/>
</dbReference>
<evidence type="ECO:0000256" key="11">
    <source>
        <dbReference type="SAM" id="SignalP"/>
    </source>
</evidence>
<evidence type="ECO:0000259" key="12">
    <source>
        <dbReference type="PROSITE" id="PS51352"/>
    </source>
</evidence>
<dbReference type="CDD" id="cd02982">
    <property type="entry name" value="PDI_b'_family"/>
    <property type="match status" value="1"/>
</dbReference>
<dbReference type="CDD" id="cd02981">
    <property type="entry name" value="PDI_b_family"/>
    <property type="match status" value="1"/>
</dbReference>
<evidence type="ECO:0000256" key="5">
    <source>
        <dbReference type="ARBA" id="ARBA00022729"/>
    </source>
</evidence>
<feature type="chain" id="PRO_5044777618" description="protein disulfide-isomerase" evidence="11">
    <location>
        <begin position="25"/>
        <end position="528"/>
    </location>
</feature>
<dbReference type="FunFam" id="3.40.30.10:FF:000042">
    <property type="entry name" value="protein disulfide-isomerase A2"/>
    <property type="match status" value="1"/>
</dbReference>
<dbReference type="Gene3D" id="3.40.30.10">
    <property type="entry name" value="Glutaredoxin"/>
    <property type="match status" value="4"/>
</dbReference>
<keyword evidence="9" id="KW-0413">Isomerase</keyword>
<dbReference type="Proteomes" id="UP001497457">
    <property type="component" value="Chromosome 34rd"/>
</dbReference>
<dbReference type="FunFam" id="3.40.30.10:FF:000201">
    <property type="entry name" value="Protein disulfide isomerase-like 1-5"/>
    <property type="match status" value="1"/>
</dbReference>
<accession>A0ABC9DRS9</accession>
<protein>
    <recommendedName>
        <fullName evidence="4">protein disulfide-isomerase</fullName>
        <ecNumber evidence="4">5.3.4.1</ecNumber>
    </recommendedName>
</protein>
<comment type="subcellular location">
    <subcellularLocation>
        <location evidence="2">Endoplasmic reticulum lumen</location>
    </subcellularLocation>
</comment>
<name>A0ABC9DRS9_9POAL</name>
<comment type="similarity">
    <text evidence="3">Belongs to the protein disulfide isomerase family.</text>
</comment>
<organism evidence="13 14">
    <name type="scientific">Urochloa decumbens</name>
    <dbReference type="NCBI Taxonomy" id="240449"/>
    <lineage>
        <taxon>Eukaryota</taxon>
        <taxon>Viridiplantae</taxon>
        <taxon>Streptophyta</taxon>
        <taxon>Embryophyta</taxon>
        <taxon>Tracheophyta</taxon>
        <taxon>Spermatophyta</taxon>
        <taxon>Magnoliopsida</taxon>
        <taxon>Liliopsida</taxon>
        <taxon>Poales</taxon>
        <taxon>Poaceae</taxon>
        <taxon>PACMAD clade</taxon>
        <taxon>Panicoideae</taxon>
        <taxon>Panicodae</taxon>
        <taxon>Paniceae</taxon>
        <taxon>Melinidinae</taxon>
        <taxon>Urochloa</taxon>
    </lineage>
</organism>
<keyword evidence="10" id="KW-0676">Redox-active center</keyword>
<evidence type="ECO:0000313" key="13">
    <source>
        <dbReference type="EMBL" id="CAL5044415.1"/>
    </source>
</evidence>
<evidence type="ECO:0000256" key="9">
    <source>
        <dbReference type="ARBA" id="ARBA00023235"/>
    </source>
</evidence>
<evidence type="ECO:0000256" key="6">
    <source>
        <dbReference type="ARBA" id="ARBA00022737"/>
    </source>
</evidence>
<keyword evidence="5 11" id="KW-0732">Signal</keyword>
<keyword evidence="7" id="KW-0256">Endoplasmic reticulum</keyword>
<dbReference type="GO" id="GO:0003756">
    <property type="term" value="F:protein disulfide isomerase activity"/>
    <property type="evidence" value="ECO:0007669"/>
    <property type="project" value="UniProtKB-EC"/>
</dbReference>
<keyword evidence="6" id="KW-0677">Repeat</keyword>
<feature type="domain" description="Thioredoxin" evidence="12">
    <location>
        <begin position="365"/>
        <end position="505"/>
    </location>
</feature>
<keyword evidence="14" id="KW-1185">Reference proteome</keyword>
<dbReference type="CDD" id="cd02995">
    <property type="entry name" value="PDI_a_PDI_a'_C"/>
    <property type="match status" value="1"/>
</dbReference>
<dbReference type="AlphaFoldDB" id="A0ABC9DRS9"/>
<dbReference type="PANTHER" id="PTHR18929">
    <property type="entry name" value="PROTEIN DISULFIDE ISOMERASE"/>
    <property type="match status" value="1"/>
</dbReference>